<sequence length="1450" mass="163335">MGVPKFFRWLSERYPAISQLIAENRIPEFDCLYLDMNGIIHNCTHKDTDSPTFRMTEDQMFIAIFNYVEHLYGKIKPKKLFFMAVDGVAPRAKMNQQRARRFRTALDAEVAKEKAIAQGIEMPKEDPFDSNCITPGTEFMAKLTKQLKYFINKKVSEDTDWQGVDIVLSGHEVPGEGEHKIMEYIRQKKAQPGYDPNVRHCLYGLDADLIMLGLLSHDPHFCLLREEVTFGRPNQKKTKELEHQNFYLLHLCMVREYLELEFQELKEKEMGFPFDMERVIDDFILMAFFVGNDFLPNLPRLHINEGALAVMFKIYKDTLPKMGGYMNEKGTINLERLGILLDALTDVEFRFFEAEYSDAKWIRAKRNGVETLELPENQKTFTITPAQKEILKEVKKYVLNRPENVRDSKPLDLPSTLPARDRKFVEQLADDLRLRWTTIEDEHGDRFIRLQLPAAANAGGNSEGSNEEDEEEEEEEDEEASMALHRVIKKYENAKVQEFSAEEARAAAEEKYEKKFQQWKNKYYEEKFGFSLDNEEEMKKLTENYVQGLQWVLYYYYRGIVSWPWFFRYHYSPMISDVKKGLGADMNFKLGQPFRPFQQLMGVLPDRSKQIVPPAYRDLMTSPESPIIDFYPHGMGGGGKDSVIDEKRLLSAMATRDHLLTPEERERNEFGVTLKFTYSPDIEFTYPSSLPGIFPDIPHCHCIENIFDLPTMEGLEPFIGLVEGVKLGAAALAGFPSLKTLPHAGQLAFHGVNVFQQDSRNESMIVTILESEKRSSIELAKEKLGKRVYVGWPFLQEALVVRVSDELFDYVLPEGEQNVVSIPHSQQQIEQWHKKAERIEGYYSKRLGMIIGPVESMVHVHMLKGLRKTDEGATVKEFAEIPGQETDYALQLIVDHVISEDERFIEREALPIEEEFPEGSRAFFLGEYNYGRPVHVIGHEKGKVNGLIASVKGKEPEFGKLHAKAAEKLSPYIPSFAIAKSLQLNPLVLAKITSSFSVMVNNQRVNLGLNLKFEARKQKVLGYSRRGESGWEFSQKAIDLVQQYMIRFPDFIAGIQRNPQGDRYEPTDFYPEEIAMQKIKEIREWLKSIEAKSFERVPLDAEQLDSDIVKLIEQDADRLVQSQPPPEAKKIKGVPRGALLKPSDVEQRLGNQKFALGDRVVYAQDSGKVPIATRGTVVGLTRTPRTVLLDVVFDVSFMSGTTLGDRCSPFRGSTVPVSSVLNLTNKQLVVSTRAAAEQQAQKQKTPLTIQGYGTPLGPGGQGQLREARPPPPLKGTFRGALAGQQNGVSRGTGAPRGPRGGRGAVNGASLPVRPHPNGTGQPNHAGKQNQDGQPNHTGQSNHTRQPSDDSHPRGGRGRGGPARGQRGGRGGQAYTRGGYIALEKGDPEEGVVKNNPNFKPQNYSNVPPPPNLNRGSIRGGRAGGGRGAPRGNALRGGRGVHRGRGAAVAS</sequence>
<feature type="domain" description="5'-3' exoribonuclease 1 D1" evidence="10">
    <location>
        <begin position="720"/>
        <end position="907"/>
    </location>
</feature>
<evidence type="ECO:0000256" key="6">
    <source>
        <dbReference type="SAM" id="MobiDB-lite"/>
    </source>
</evidence>
<dbReference type="GeneID" id="25318205"/>
<dbReference type="InterPro" id="IPR027073">
    <property type="entry name" value="5_3_exoribonuclease"/>
</dbReference>
<feature type="compositionally biased region" description="Gly residues" evidence="6">
    <location>
        <begin position="1357"/>
        <end position="1371"/>
    </location>
</feature>
<dbReference type="FunFam" id="3.40.50.12390:FF:000002">
    <property type="entry name" value="5'-3' exoribonuclease 1"/>
    <property type="match status" value="1"/>
</dbReference>
<evidence type="ECO:0000256" key="3">
    <source>
        <dbReference type="ARBA" id="ARBA00022839"/>
    </source>
</evidence>
<feature type="domain" description="Xrn1 N-terminal" evidence="7">
    <location>
        <begin position="1"/>
        <end position="227"/>
    </location>
</feature>
<evidence type="ECO:0000259" key="11">
    <source>
        <dbReference type="Pfam" id="PF18334"/>
    </source>
</evidence>
<dbReference type="Gene3D" id="2.30.30.30">
    <property type="match status" value="1"/>
</dbReference>
<dbReference type="OrthoDB" id="372487at2759"/>
<dbReference type="Gene3D" id="2.30.30.750">
    <property type="match status" value="1"/>
</dbReference>
<evidence type="ECO:0000256" key="1">
    <source>
        <dbReference type="ARBA" id="ARBA00022722"/>
    </source>
</evidence>
<feature type="compositionally biased region" description="Low complexity" evidence="6">
    <location>
        <begin position="1239"/>
        <end position="1253"/>
    </location>
</feature>
<comment type="function">
    <text evidence="5">Multifunctional protein that exhibits several independent functions at different levels of the cellular processes. 5'-3' exonuclease component of the nonsense-mediated mRNA decay (NMD) which is a highly conserved mRNA degradation pathway, an RNA surveillance system whose role is to identify and rid cells of mRNA with premature termination codons and thus prevents accumulation of potentially harmful truncated proteins.</text>
</comment>
<evidence type="ECO:0000259" key="10">
    <source>
        <dbReference type="Pfam" id="PF18332"/>
    </source>
</evidence>
<feature type="compositionally biased region" description="Acidic residues" evidence="6">
    <location>
        <begin position="465"/>
        <end position="480"/>
    </location>
</feature>
<dbReference type="InterPro" id="IPR041385">
    <property type="entry name" value="SH3_12"/>
</dbReference>
<feature type="region of interest" description="Disordered" evidence="6">
    <location>
        <begin position="1239"/>
        <end position="1374"/>
    </location>
</feature>
<feature type="region of interest" description="Disordered" evidence="6">
    <location>
        <begin position="453"/>
        <end position="480"/>
    </location>
</feature>
<dbReference type="PANTHER" id="PTHR12341:SF7">
    <property type="entry name" value="5'-3' EXORIBONUCLEASE 1"/>
    <property type="match status" value="1"/>
</dbReference>
<feature type="compositionally biased region" description="Polar residues" evidence="6">
    <location>
        <begin position="1394"/>
        <end position="1405"/>
    </location>
</feature>
<keyword evidence="5" id="KW-0866">Nonsense-mediated mRNA decay</keyword>
<feature type="compositionally biased region" description="Low complexity" evidence="6">
    <location>
        <begin position="454"/>
        <end position="464"/>
    </location>
</feature>
<dbReference type="InterPro" id="IPR041412">
    <property type="entry name" value="Xrn1_helical"/>
</dbReference>
<evidence type="ECO:0000259" key="7">
    <source>
        <dbReference type="Pfam" id="PF03159"/>
    </source>
</evidence>
<evidence type="ECO:0000259" key="9">
    <source>
        <dbReference type="Pfam" id="PF18129"/>
    </source>
</evidence>
<keyword evidence="13" id="KW-1185">Reference proteome</keyword>
<gene>
    <name evidence="12" type="ORF">T310_5880</name>
</gene>
<proteinExistence type="inferred from homology"/>
<dbReference type="Gene3D" id="1.25.40.1050">
    <property type="match status" value="1"/>
</dbReference>
<feature type="domain" description="Xrn1 helical" evidence="8">
    <location>
        <begin position="274"/>
        <end position="671"/>
    </location>
</feature>
<keyword evidence="5" id="KW-0694">RNA-binding</keyword>
<dbReference type="InterPro" id="IPR014722">
    <property type="entry name" value="Rib_uL2_dom2"/>
</dbReference>
<dbReference type="Pfam" id="PF03159">
    <property type="entry name" value="XRN_N"/>
    <property type="match status" value="1"/>
</dbReference>
<reference evidence="12 13" key="1">
    <citation type="submission" date="2015-04" db="EMBL/GenBank/DDBJ databases">
        <authorList>
            <person name="Heijne W.H."/>
            <person name="Fedorova N.D."/>
            <person name="Nierman W.C."/>
            <person name="Vollebregt A.W."/>
            <person name="Zhao Z."/>
            <person name="Wu L."/>
            <person name="Kumar M."/>
            <person name="Stam H."/>
            <person name="van den Berg M.A."/>
            <person name="Pel H.J."/>
        </authorList>
    </citation>
    <scope>NUCLEOTIDE SEQUENCE [LARGE SCALE GENOMIC DNA]</scope>
    <source>
        <strain evidence="12 13">CBS 393.64</strain>
    </source>
</reference>
<dbReference type="PANTHER" id="PTHR12341">
    <property type="entry name" value="5'-&gt;3' EXORIBONUCLEASE"/>
    <property type="match status" value="1"/>
</dbReference>
<evidence type="ECO:0000259" key="8">
    <source>
        <dbReference type="Pfam" id="PF17846"/>
    </source>
</evidence>
<comment type="similarity">
    <text evidence="4 5">Belongs to the 5'-3' exonuclease family.</text>
</comment>
<comment type="subcellular location">
    <subcellularLocation>
        <location evidence="5">Cytoplasm</location>
    </subcellularLocation>
</comment>
<feature type="domain" description="5'-3' exoribonuclease 1 SH3-like" evidence="9">
    <location>
        <begin position="1152"/>
        <end position="1222"/>
    </location>
</feature>
<dbReference type="Gene3D" id="2.170.260.40">
    <property type="match status" value="1"/>
</dbReference>
<name>A0A0F4YPA7_RASE3</name>
<protein>
    <recommendedName>
        <fullName evidence="5">5'-3' exoribonuclease 1</fullName>
        <ecNumber evidence="5">3.1.13.-</ecNumber>
    </recommendedName>
</protein>
<dbReference type="Gene3D" id="3.40.50.12390">
    <property type="match status" value="2"/>
</dbReference>
<keyword evidence="1 5" id="KW-0540">Nuclease</keyword>
<dbReference type="GO" id="GO:0016075">
    <property type="term" value="P:rRNA catabolic process"/>
    <property type="evidence" value="ECO:0007669"/>
    <property type="project" value="TreeGrafter"/>
</dbReference>
<keyword evidence="3 5" id="KW-0269">Exonuclease</keyword>
<evidence type="ECO:0000256" key="5">
    <source>
        <dbReference type="PIRNR" id="PIRNR006743"/>
    </source>
</evidence>
<keyword evidence="2 5" id="KW-0378">Hydrolase</keyword>
<dbReference type="Pfam" id="PF18334">
    <property type="entry name" value="XRN1_D2_D3"/>
    <property type="match status" value="1"/>
</dbReference>
<dbReference type="InterPro" id="IPR016494">
    <property type="entry name" value="5_3_exoribonuclease_1"/>
</dbReference>
<feature type="compositionally biased region" description="Polar residues" evidence="6">
    <location>
        <begin position="1318"/>
        <end position="1344"/>
    </location>
</feature>
<dbReference type="Proteomes" id="UP000053958">
    <property type="component" value="Unassembled WGS sequence"/>
</dbReference>
<dbReference type="GO" id="GO:0005634">
    <property type="term" value="C:nucleus"/>
    <property type="evidence" value="ECO:0007669"/>
    <property type="project" value="TreeGrafter"/>
</dbReference>
<evidence type="ECO:0000313" key="12">
    <source>
        <dbReference type="EMBL" id="KKA20107.1"/>
    </source>
</evidence>
<evidence type="ECO:0000256" key="4">
    <source>
        <dbReference type="ARBA" id="ARBA00038299"/>
    </source>
</evidence>
<feature type="compositionally biased region" description="Gly residues" evidence="6">
    <location>
        <begin position="1417"/>
        <end position="1428"/>
    </location>
</feature>
<evidence type="ECO:0000256" key="2">
    <source>
        <dbReference type="ARBA" id="ARBA00022801"/>
    </source>
</evidence>
<feature type="domain" description="Exoribonuclease Xrn1 D2/D3" evidence="11">
    <location>
        <begin position="911"/>
        <end position="1134"/>
    </location>
</feature>
<dbReference type="Pfam" id="PF18332">
    <property type="entry name" value="XRN1_D1"/>
    <property type="match status" value="1"/>
</dbReference>
<dbReference type="CDD" id="cd18673">
    <property type="entry name" value="PIN_XRN1-2-like"/>
    <property type="match status" value="1"/>
</dbReference>
<dbReference type="GO" id="GO:0003723">
    <property type="term" value="F:RNA binding"/>
    <property type="evidence" value="ECO:0007669"/>
    <property type="project" value="UniProtKB-KW"/>
</dbReference>
<dbReference type="STRING" id="1408163.A0A0F4YPA7"/>
<dbReference type="GO" id="GO:0005737">
    <property type="term" value="C:cytoplasm"/>
    <property type="evidence" value="ECO:0007669"/>
    <property type="project" value="UniProtKB-SubCell"/>
</dbReference>
<dbReference type="Pfam" id="PF18129">
    <property type="entry name" value="SH3_12"/>
    <property type="match status" value="1"/>
</dbReference>
<comment type="caution">
    <text evidence="12">The sequence shown here is derived from an EMBL/GenBank/DDBJ whole genome shotgun (WGS) entry which is preliminary data.</text>
</comment>
<keyword evidence="5" id="KW-0963">Cytoplasm</keyword>
<dbReference type="EC" id="3.1.13.-" evidence="5"/>
<feature type="region of interest" description="Disordered" evidence="6">
    <location>
        <begin position="1387"/>
        <end position="1450"/>
    </location>
</feature>
<evidence type="ECO:0000313" key="13">
    <source>
        <dbReference type="Proteomes" id="UP000053958"/>
    </source>
</evidence>
<dbReference type="GO" id="GO:0004534">
    <property type="term" value="F:5'-3' RNA exonuclease activity"/>
    <property type="evidence" value="ECO:0007669"/>
    <property type="project" value="TreeGrafter"/>
</dbReference>
<dbReference type="InterPro" id="IPR040992">
    <property type="entry name" value="XRN1_D1"/>
</dbReference>
<organism evidence="12 13">
    <name type="scientific">Rasamsonia emersonii (strain ATCC 16479 / CBS 393.64 / IMI 116815)</name>
    <dbReference type="NCBI Taxonomy" id="1408163"/>
    <lineage>
        <taxon>Eukaryota</taxon>
        <taxon>Fungi</taxon>
        <taxon>Dikarya</taxon>
        <taxon>Ascomycota</taxon>
        <taxon>Pezizomycotina</taxon>
        <taxon>Eurotiomycetes</taxon>
        <taxon>Eurotiomycetidae</taxon>
        <taxon>Eurotiales</taxon>
        <taxon>Trichocomaceae</taxon>
        <taxon>Rasamsonia</taxon>
    </lineage>
</organism>
<dbReference type="InterPro" id="IPR004859">
    <property type="entry name" value="Xrn1_N"/>
</dbReference>
<dbReference type="EMBL" id="LASV01000287">
    <property type="protein sequence ID" value="KKA20107.1"/>
    <property type="molecule type" value="Genomic_DNA"/>
</dbReference>
<dbReference type="RefSeq" id="XP_013326719.1">
    <property type="nucleotide sequence ID" value="XM_013471265.1"/>
</dbReference>
<dbReference type="Pfam" id="PF17846">
    <property type="entry name" value="XRN_M"/>
    <property type="match status" value="1"/>
</dbReference>
<dbReference type="InterPro" id="IPR041106">
    <property type="entry name" value="XRN1_D2_D3"/>
</dbReference>
<dbReference type="PIRSF" id="PIRSF006743">
    <property type="entry name" value="Exonuclease_Xnr1"/>
    <property type="match status" value="1"/>
</dbReference>
<dbReference type="InterPro" id="IPR047008">
    <property type="entry name" value="XRN1_SH3_sf"/>
</dbReference>
<accession>A0A0F4YPA7</accession>
<dbReference type="GO" id="GO:0000184">
    <property type="term" value="P:nuclear-transcribed mRNA catabolic process, nonsense-mediated decay"/>
    <property type="evidence" value="ECO:0007669"/>
    <property type="project" value="UniProtKB-KW"/>
</dbReference>
<dbReference type="InterPro" id="IPR047007">
    <property type="entry name" value="XRN1_D1_sf"/>
</dbReference>